<name>A0A0W8FHI6_9ZZZZ</name>
<comment type="caution">
    <text evidence="2">The sequence shown here is derived from an EMBL/GenBank/DDBJ whole genome shotgun (WGS) entry which is preliminary data.</text>
</comment>
<sequence>MRRSLPGSSRPRESRSGTRTSQNSSIRREHSGLRRSAERRRHPLQWSPRARAPGVWRLLPCPTPLPDMSGTPSSRFSGPGGCTSPSSAQGTAPSTMPCALRQQTPSRS</sequence>
<evidence type="ECO:0000313" key="2">
    <source>
        <dbReference type="EMBL" id="KUG19763.1"/>
    </source>
</evidence>
<accession>A0A0W8FHI6</accession>
<feature type="compositionally biased region" description="Basic and acidic residues" evidence="1">
    <location>
        <begin position="26"/>
        <end position="36"/>
    </location>
</feature>
<proteinExistence type="predicted"/>
<evidence type="ECO:0000256" key="1">
    <source>
        <dbReference type="SAM" id="MobiDB-lite"/>
    </source>
</evidence>
<reference evidence="2" key="1">
    <citation type="journal article" date="2015" name="Proc. Natl. Acad. Sci. U.S.A.">
        <title>Networks of energetic and metabolic interactions define dynamics in microbial communities.</title>
        <authorList>
            <person name="Embree M."/>
            <person name="Liu J.K."/>
            <person name="Al-Bassam M.M."/>
            <person name="Zengler K."/>
        </authorList>
    </citation>
    <scope>NUCLEOTIDE SEQUENCE</scope>
</reference>
<gene>
    <name evidence="2" type="ORF">ASZ90_010497</name>
</gene>
<dbReference type="EMBL" id="LNQE01001259">
    <property type="protein sequence ID" value="KUG19763.1"/>
    <property type="molecule type" value="Genomic_DNA"/>
</dbReference>
<organism evidence="2">
    <name type="scientific">hydrocarbon metagenome</name>
    <dbReference type="NCBI Taxonomy" id="938273"/>
    <lineage>
        <taxon>unclassified sequences</taxon>
        <taxon>metagenomes</taxon>
        <taxon>ecological metagenomes</taxon>
    </lineage>
</organism>
<dbReference type="AlphaFoldDB" id="A0A0W8FHI6"/>
<protein>
    <submittedName>
        <fullName evidence="2">Uncharacterized protein</fullName>
    </submittedName>
</protein>
<feature type="compositionally biased region" description="Polar residues" evidence="1">
    <location>
        <begin position="83"/>
        <end position="94"/>
    </location>
</feature>
<feature type="region of interest" description="Disordered" evidence="1">
    <location>
        <begin position="1"/>
        <end position="108"/>
    </location>
</feature>